<feature type="repeat" description="ANK" evidence="3">
    <location>
        <begin position="980"/>
        <end position="1009"/>
    </location>
</feature>
<comment type="caution">
    <text evidence="5">The sequence shown here is derived from an EMBL/GenBank/DDBJ whole genome shotgun (WGS) entry which is preliminary data.</text>
</comment>
<feature type="repeat" description="ANK" evidence="3">
    <location>
        <begin position="1310"/>
        <end position="1339"/>
    </location>
</feature>
<dbReference type="GO" id="GO:0004190">
    <property type="term" value="F:aspartic-type endopeptidase activity"/>
    <property type="evidence" value="ECO:0007669"/>
    <property type="project" value="InterPro"/>
</dbReference>
<feature type="repeat" description="ANK" evidence="3">
    <location>
        <begin position="1439"/>
        <end position="1471"/>
    </location>
</feature>
<gene>
    <name evidence="5" type="ORF">CT0861_00867</name>
</gene>
<evidence type="ECO:0000256" key="3">
    <source>
        <dbReference type="PROSITE-ProRule" id="PRU00023"/>
    </source>
</evidence>
<keyword evidence="6" id="KW-1185">Reference proteome</keyword>
<dbReference type="InterPro" id="IPR054471">
    <property type="entry name" value="GPIID_WHD"/>
</dbReference>
<feature type="repeat" description="ANK" evidence="3">
    <location>
        <begin position="1406"/>
        <end position="1438"/>
    </location>
</feature>
<dbReference type="PROSITE" id="PS50088">
    <property type="entry name" value="ANK_REPEAT"/>
    <property type="match status" value="25"/>
</dbReference>
<dbReference type="STRING" id="708197.A0A166QFB3"/>
<accession>A0A166QFB3</accession>
<feature type="repeat" description="ANK" evidence="3">
    <location>
        <begin position="1109"/>
        <end position="1141"/>
    </location>
</feature>
<feature type="repeat" description="ANK" evidence="3">
    <location>
        <begin position="1472"/>
        <end position="1504"/>
    </location>
</feature>
<feature type="repeat" description="ANK" evidence="3">
    <location>
        <begin position="1704"/>
        <end position="1736"/>
    </location>
</feature>
<dbReference type="GO" id="GO:0009116">
    <property type="term" value="P:nucleoside metabolic process"/>
    <property type="evidence" value="ECO:0007669"/>
    <property type="project" value="InterPro"/>
</dbReference>
<evidence type="ECO:0000256" key="1">
    <source>
        <dbReference type="ARBA" id="ARBA00022737"/>
    </source>
</evidence>
<feature type="repeat" description="ANK" evidence="3">
    <location>
        <begin position="1142"/>
        <end position="1174"/>
    </location>
</feature>
<organism evidence="5 6">
    <name type="scientific">Colletotrichum tofieldiae</name>
    <dbReference type="NCBI Taxonomy" id="708197"/>
    <lineage>
        <taxon>Eukaryota</taxon>
        <taxon>Fungi</taxon>
        <taxon>Dikarya</taxon>
        <taxon>Ascomycota</taxon>
        <taxon>Pezizomycotina</taxon>
        <taxon>Sordariomycetes</taxon>
        <taxon>Hypocreomycetidae</taxon>
        <taxon>Glomerellales</taxon>
        <taxon>Glomerellaceae</taxon>
        <taxon>Colletotrichum</taxon>
        <taxon>Colletotrichum spaethianum species complex</taxon>
    </lineage>
</organism>
<protein>
    <submittedName>
        <fullName evidence="5">Ankyrin repeat protein</fullName>
    </submittedName>
</protein>
<proteinExistence type="predicted"/>
<name>A0A166QFB3_9PEZI</name>
<evidence type="ECO:0000256" key="2">
    <source>
        <dbReference type="ARBA" id="ARBA00023043"/>
    </source>
</evidence>
<dbReference type="Pfam" id="PF13637">
    <property type="entry name" value="Ank_4"/>
    <property type="match status" value="5"/>
</dbReference>
<feature type="repeat" description="ANK" evidence="3">
    <location>
        <begin position="878"/>
        <end position="910"/>
    </location>
</feature>
<dbReference type="PRINTS" id="PR01415">
    <property type="entry name" value="ANKYRIN"/>
</dbReference>
<dbReference type="PROSITE" id="PS50175">
    <property type="entry name" value="ASP_PROT_RETROV"/>
    <property type="match status" value="1"/>
</dbReference>
<dbReference type="EMBL" id="LFIV01000137">
    <property type="protein sequence ID" value="KZL67860.1"/>
    <property type="molecule type" value="Genomic_DNA"/>
</dbReference>
<dbReference type="PANTHER" id="PTHR24198">
    <property type="entry name" value="ANKYRIN REPEAT AND PROTEIN KINASE DOMAIN-CONTAINING PROTEIN"/>
    <property type="match status" value="1"/>
</dbReference>
<sequence length="1875" mass="204933">MSDPQDYTVGWICAITTEFVAAQAFLDERHDGPREVSHNDSNNYALGKLGNHNVVIAVLPDGEYGIASAAVVAGDMLHSFPNIRLGLMVGIGGGAPSQKHDIRLGDIVVSSPRDGKGGVLQYDFGKTIQNQSFLETGFLNQPPKVLRTAVGGLKAMYEANGHQLDEDVKRVIGKKPRLRKKYSRPPPRSDRLYKSDIVHAQDTEEGCIELCGDDSTHLVPRRERDEDEDSPAVHYGLIASANQLMKDALIRDRLAAEKDVLCFEMEAAGLMNHFPCLVIRGICDYSDSHKNKGWQGFAAMVAAAYAKDLLRQIPPNKIEAERRVAEVLGSIHEDVSQIRSATKSLQQSQHFQEVMKWLSPPDPSTNYNKACQQRHECTGQWFLESKEYSEWKKSPKSSLWLHGIPGCGKTILSSTVIKDLSNIEPYAKSLLYFYFDFTDTSKQSLEKAVRSLIAQLYSKSQDVQAHLNSLYSSCKNASRQPSIDSLISTFEAMAQQTGEVWIVLDALDECQKRTGLSNEGLLYWIEGILNLPQVNIHLLVTSRPEHDIKSALERFINNQIPLQSDLVTDDIRAYVHGTVRQHEGFKRWRTREEILDEIEGHLMEKANGMFRWVSCQLDALEKCPDPNSLRQTLQSLPRTLDETYAQVLRRIPPEFEQNAKRILQFLTFSERPLRIEEAVDVITVVTENNPRFDAKNRMPQPDEISIYCSSLVAVVTRGGKSGETEVKELQLAHFSVKEYLISDRLEQNISEAFGEPLAKASIVEVCLAYLLDLDHSLSLLKVRQSYPLAQYSARYWMDHAVRVETTMACELIKEFCLHRDSPKVCYGLYNTDRPWEEEPERFEKEKIPVLYHIAHGGILCAVEELLKNGADIHAQGGHYGNALQAASFRGHKEVVQMLLDNGADVNTQGGHYGNALQAASFRGHKEVVQMLLDKGADIHAQGGHYGNALQAASLDGNIEVFQMLLDNGADIHAQGGYFGNALQAASYRGHKEVIQMLLDNGADINTQGGYFGNALQAASFRGHKEVVQMLLDNGADVNTQGGRFGNALQAASLDGNKEVVQMLLDNGADVNTQGGHYGNALQAASFRGHKEVVQMLLDKEADITVADKDGWTPLNSASVNGHLEVVKLLLDKGADITVADKSGWTPLISASNNGHLEVVKLLLDKGADITVAKKNGWTPLNSASNNGHLEVVKLLLDKEADIHAQGGHYGNALQAASLDGNMEVFQMLLDNGADIHAQGGYFGNALQAASFRGHKEVVQMLLDNGADIHAQGGHYGNALQAASLNGNKEVVQMLLDNGADVNTQGGYFGNALQAASFRGHKEVVQMLLDKEADITVADKDGWTPLNAASNNSHLEVVKLLLDKGADITVANMYGWTPLNAASNNGHLEVVKLLLDKEADITVADKDGWTPLNSASNNGHLEVVKLLLDKGADITVADKDGWTPLNSASDNGHLEVVKLLLDKGPDITVANKNGWTPLISASSKGHLEVVKLLLDKGADITVADKNGWTPLNAASSNGHLEIVKLLLDKGPDITVANKNGWTPLISASGKGHLGVVKLLLDKGADITVADKNGWTPLNAASSNGHLEIVKLLLDKGPDITVANKNGWTPLISASGKGHLGVVKLLLDKGADITVADKNGWTPLISASSKGHLEIVKLLLDKEADITVANKDGWTPLNAASSNGHLGIVKLFFQPYQDHANDEDNTGRTALFYAAMRGHSEIVRFLLSNEASVNAKDHYNATPLIAASRHGQRSAVELLLKADNVCLDSKDDLGLTALCWAKKSGNQQTVQVLLQHLIEAGVEATSVDASTGDLGISIDESVGWCDVCTIGVPNGKAYYRCGMCNRGDFWICLECFDVGVRCLDDTHKLKWVLQESD</sequence>
<dbReference type="Pfam" id="PF22939">
    <property type="entry name" value="WHD_GPIID"/>
    <property type="match status" value="1"/>
</dbReference>
<dbReference type="Proteomes" id="UP000076552">
    <property type="component" value="Unassembled WGS sequence"/>
</dbReference>
<feature type="repeat" description="ANK" evidence="3">
    <location>
        <begin position="1571"/>
        <end position="1603"/>
    </location>
</feature>
<feature type="repeat" description="ANK" evidence="3">
    <location>
        <begin position="1175"/>
        <end position="1207"/>
    </location>
</feature>
<dbReference type="Pfam" id="PF12796">
    <property type="entry name" value="Ank_2"/>
    <property type="match status" value="7"/>
</dbReference>
<feature type="repeat" description="ANK" evidence="3">
    <location>
        <begin position="1505"/>
        <end position="1537"/>
    </location>
</feature>
<feature type="repeat" description="ANK" evidence="3">
    <location>
        <begin position="1340"/>
        <end position="1372"/>
    </location>
</feature>
<dbReference type="InterPro" id="IPR027417">
    <property type="entry name" value="P-loop_NTPase"/>
</dbReference>
<keyword evidence="2 3" id="KW-0040">ANK repeat</keyword>
<feature type="repeat" description="ANK" evidence="3">
    <location>
        <begin position="1244"/>
        <end position="1273"/>
    </location>
</feature>
<reference evidence="5 6" key="1">
    <citation type="submission" date="2015-06" db="EMBL/GenBank/DDBJ databases">
        <title>Survival trade-offs in plant roots during colonization by closely related pathogenic and mutualistic fungi.</title>
        <authorList>
            <person name="Hacquard S."/>
            <person name="Kracher B."/>
            <person name="Hiruma K."/>
            <person name="Weinman A."/>
            <person name="Muench P."/>
            <person name="Garrido Oter R."/>
            <person name="Ver Loren van Themaat E."/>
            <person name="Dallerey J.-F."/>
            <person name="Damm U."/>
            <person name="Henrissat B."/>
            <person name="Lespinet O."/>
            <person name="Thon M."/>
            <person name="Kemen E."/>
            <person name="McHardy A.C."/>
            <person name="Schulze-Lefert P."/>
            <person name="O'Connell R.J."/>
        </authorList>
    </citation>
    <scope>NUCLEOTIDE SEQUENCE [LARGE SCALE GENOMIC DNA]</scope>
    <source>
        <strain evidence="5 6">0861</strain>
    </source>
</reference>
<feature type="repeat" description="ANK" evidence="3">
    <location>
        <begin position="1373"/>
        <end position="1405"/>
    </location>
</feature>
<dbReference type="InterPro" id="IPR036770">
    <property type="entry name" value="Ankyrin_rpt-contain_sf"/>
</dbReference>
<feature type="domain" description="Peptidase A2" evidence="4">
    <location>
        <begin position="1159"/>
        <end position="1177"/>
    </location>
</feature>
<feature type="repeat" description="ANK" evidence="3">
    <location>
        <begin position="1076"/>
        <end position="1108"/>
    </location>
</feature>
<dbReference type="Gene3D" id="3.40.50.1580">
    <property type="entry name" value="Nucleoside phosphorylase domain"/>
    <property type="match status" value="1"/>
</dbReference>
<keyword evidence="1" id="KW-0677">Repeat</keyword>
<dbReference type="Pfam" id="PF24883">
    <property type="entry name" value="NPHP3_N"/>
    <property type="match status" value="1"/>
</dbReference>
<feature type="repeat" description="ANK" evidence="3">
    <location>
        <begin position="944"/>
        <end position="976"/>
    </location>
</feature>
<feature type="repeat" description="ANK" evidence="3">
    <location>
        <begin position="1604"/>
        <end position="1636"/>
    </location>
</feature>
<dbReference type="Gene3D" id="3.40.50.300">
    <property type="entry name" value="P-loop containing nucleotide triphosphate hydrolases"/>
    <property type="match status" value="1"/>
</dbReference>
<feature type="repeat" description="ANK" evidence="3">
    <location>
        <begin position="1043"/>
        <end position="1075"/>
    </location>
</feature>
<feature type="repeat" description="ANK" evidence="3">
    <location>
        <begin position="1208"/>
        <end position="1240"/>
    </location>
</feature>
<dbReference type="Gene3D" id="1.25.40.20">
    <property type="entry name" value="Ankyrin repeat-containing domain"/>
    <property type="match status" value="7"/>
</dbReference>
<feature type="repeat" description="ANK" evidence="3">
    <location>
        <begin position="1538"/>
        <end position="1570"/>
    </location>
</feature>
<dbReference type="InterPro" id="IPR056884">
    <property type="entry name" value="NPHP3-like_N"/>
</dbReference>
<feature type="repeat" description="ANK" evidence="3">
    <location>
        <begin position="911"/>
        <end position="943"/>
    </location>
</feature>
<dbReference type="InterPro" id="IPR001995">
    <property type="entry name" value="Peptidase_A2_cat"/>
</dbReference>
<dbReference type="SUPFAM" id="SSF53167">
    <property type="entry name" value="Purine and uridine phosphorylases"/>
    <property type="match status" value="1"/>
</dbReference>
<dbReference type="SUPFAM" id="SSF52540">
    <property type="entry name" value="P-loop containing nucleoside triphosphate hydrolases"/>
    <property type="match status" value="1"/>
</dbReference>
<feature type="repeat" description="ANK" evidence="3">
    <location>
        <begin position="1274"/>
        <end position="1306"/>
    </location>
</feature>
<feature type="repeat" description="ANK" evidence="3">
    <location>
        <begin position="1013"/>
        <end position="1042"/>
    </location>
</feature>
<evidence type="ECO:0000313" key="6">
    <source>
        <dbReference type="Proteomes" id="UP000076552"/>
    </source>
</evidence>
<dbReference type="PANTHER" id="PTHR24198:SF165">
    <property type="entry name" value="ANKYRIN REPEAT-CONTAINING PROTEIN-RELATED"/>
    <property type="match status" value="1"/>
</dbReference>
<dbReference type="PROSITE" id="PS50297">
    <property type="entry name" value="ANK_REP_REGION"/>
    <property type="match status" value="23"/>
</dbReference>
<dbReference type="InterPro" id="IPR035994">
    <property type="entry name" value="Nucleoside_phosphorylase_sf"/>
</dbReference>
<feature type="repeat" description="ANK" evidence="3">
    <location>
        <begin position="1637"/>
        <end position="1669"/>
    </location>
</feature>
<evidence type="ECO:0000259" key="4">
    <source>
        <dbReference type="PROSITE" id="PS50175"/>
    </source>
</evidence>
<evidence type="ECO:0000313" key="5">
    <source>
        <dbReference type="EMBL" id="KZL67860.1"/>
    </source>
</evidence>
<dbReference type="InterPro" id="IPR002110">
    <property type="entry name" value="Ankyrin_rpt"/>
</dbReference>
<dbReference type="GO" id="GO:0006508">
    <property type="term" value="P:proteolysis"/>
    <property type="evidence" value="ECO:0007669"/>
    <property type="project" value="InterPro"/>
</dbReference>
<dbReference type="SMART" id="SM00248">
    <property type="entry name" value="ANK"/>
    <property type="match status" value="29"/>
</dbReference>
<dbReference type="SUPFAM" id="SSF48403">
    <property type="entry name" value="Ankyrin repeat"/>
    <property type="match status" value="3"/>
</dbReference>